<dbReference type="InterPro" id="IPR036737">
    <property type="entry name" value="OmpA-like_sf"/>
</dbReference>
<gene>
    <name evidence="11" type="ORF">GCM10008119_04830</name>
</gene>
<dbReference type="PANTHER" id="PTHR30329:SF21">
    <property type="entry name" value="LIPOPROTEIN YIAD-RELATED"/>
    <property type="match status" value="1"/>
</dbReference>
<dbReference type="Gene3D" id="2.40.160.20">
    <property type="match status" value="1"/>
</dbReference>
<protein>
    <recommendedName>
        <fullName evidence="10">OmpA-like domain-containing protein</fullName>
    </recommendedName>
</protein>
<proteinExistence type="predicted"/>
<keyword evidence="5" id="KW-0406">Ion transport</keyword>
<dbReference type="PROSITE" id="PS51123">
    <property type="entry name" value="OMPA_2"/>
    <property type="match status" value="1"/>
</dbReference>
<dbReference type="Proteomes" id="UP000645390">
    <property type="component" value="Unassembled WGS sequence"/>
</dbReference>
<evidence type="ECO:0000256" key="4">
    <source>
        <dbReference type="ARBA" id="ARBA00022692"/>
    </source>
</evidence>
<evidence type="ECO:0000256" key="7">
    <source>
        <dbReference type="ARBA" id="ARBA00023136"/>
    </source>
</evidence>
<evidence type="ECO:0000256" key="6">
    <source>
        <dbReference type="ARBA" id="ARBA00023114"/>
    </source>
</evidence>
<evidence type="ECO:0000313" key="12">
    <source>
        <dbReference type="Proteomes" id="UP000645390"/>
    </source>
</evidence>
<name>A0ABQ2BEZ3_9SPHI</name>
<evidence type="ECO:0000313" key="11">
    <source>
        <dbReference type="EMBL" id="GGI22875.1"/>
    </source>
</evidence>
<keyword evidence="3" id="KW-1134">Transmembrane beta strand</keyword>
<keyword evidence="12" id="KW-1185">Reference proteome</keyword>
<dbReference type="InterPro" id="IPR006665">
    <property type="entry name" value="OmpA-like"/>
</dbReference>
<reference evidence="12" key="1">
    <citation type="journal article" date="2019" name="Int. J. Syst. Evol. Microbiol.">
        <title>The Global Catalogue of Microorganisms (GCM) 10K type strain sequencing project: providing services to taxonomists for standard genome sequencing and annotation.</title>
        <authorList>
            <consortium name="The Broad Institute Genomics Platform"/>
            <consortium name="The Broad Institute Genome Sequencing Center for Infectious Disease"/>
            <person name="Wu L."/>
            <person name="Ma J."/>
        </authorList>
    </citation>
    <scope>NUCLEOTIDE SEQUENCE [LARGE SCALE GENOMIC DNA]</scope>
    <source>
        <strain evidence="12">CCM 8939</strain>
    </source>
</reference>
<keyword evidence="7 9" id="KW-0472">Membrane</keyword>
<keyword evidence="2" id="KW-0813">Transport</keyword>
<dbReference type="InterPro" id="IPR006664">
    <property type="entry name" value="OMP_bac"/>
</dbReference>
<dbReference type="SUPFAM" id="SSF56925">
    <property type="entry name" value="OMPA-like"/>
    <property type="match status" value="1"/>
</dbReference>
<keyword evidence="6" id="KW-0626">Porin</keyword>
<feature type="domain" description="OmpA-like" evidence="10">
    <location>
        <begin position="372"/>
        <end position="485"/>
    </location>
</feature>
<dbReference type="PANTHER" id="PTHR30329">
    <property type="entry name" value="STATOR ELEMENT OF FLAGELLAR MOTOR COMPLEX"/>
    <property type="match status" value="1"/>
</dbReference>
<dbReference type="Gene3D" id="3.30.1330.60">
    <property type="entry name" value="OmpA-like domain"/>
    <property type="match status" value="1"/>
</dbReference>
<dbReference type="InterPro" id="IPR011250">
    <property type="entry name" value="OMP/PagP_B-barrel"/>
</dbReference>
<evidence type="ECO:0000256" key="1">
    <source>
        <dbReference type="ARBA" id="ARBA00004571"/>
    </source>
</evidence>
<evidence type="ECO:0000256" key="9">
    <source>
        <dbReference type="PROSITE-ProRule" id="PRU00473"/>
    </source>
</evidence>
<dbReference type="SUPFAM" id="SSF103647">
    <property type="entry name" value="TSP type-3 repeat"/>
    <property type="match status" value="1"/>
</dbReference>
<evidence type="ECO:0000256" key="5">
    <source>
        <dbReference type="ARBA" id="ARBA00023065"/>
    </source>
</evidence>
<evidence type="ECO:0000256" key="3">
    <source>
        <dbReference type="ARBA" id="ARBA00022452"/>
    </source>
</evidence>
<dbReference type="InterPro" id="IPR050330">
    <property type="entry name" value="Bact_OuterMem_StrucFunc"/>
</dbReference>
<dbReference type="Pfam" id="PF00691">
    <property type="entry name" value="OmpA"/>
    <property type="match status" value="1"/>
</dbReference>
<keyword evidence="4" id="KW-0812">Transmembrane</keyword>
<dbReference type="InterPro" id="IPR028974">
    <property type="entry name" value="TSP_type-3_rpt"/>
</dbReference>
<dbReference type="PRINTS" id="PR01021">
    <property type="entry name" value="OMPADOMAIN"/>
</dbReference>
<comment type="caution">
    <text evidence="11">The sequence shown here is derived from an EMBL/GenBank/DDBJ whole genome shotgun (WGS) entry which is preliminary data.</text>
</comment>
<organism evidence="11 12">
    <name type="scientific">Pedobacter mendelii</name>
    <dbReference type="NCBI Taxonomy" id="1908240"/>
    <lineage>
        <taxon>Bacteria</taxon>
        <taxon>Pseudomonadati</taxon>
        <taxon>Bacteroidota</taxon>
        <taxon>Sphingobacteriia</taxon>
        <taxon>Sphingobacteriales</taxon>
        <taxon>Sphingobacteriaceae</taxon>
        <taxon>Pedobacter</taxon>
    </lineage>
</organism>
<evidence type="ECO:0000256" key="2">
    <source>
        <dbReference type="ARBA" id="ARBA00022448"/>
    </source>
</evidence>
<evidence type="ECO:0000259" key="10">
    <source>
        <dbReference type="PROSITE" id="PS51123"/>
    </source>
</evidence>
<sequence length="485" mass="51883">MFEKINILFNFAVTKKLFNQNCLTLKKKKKIMNYSTLKKSVALSLVALTGVATLAVAQDAPATTSSTKVFGGRGQYRTWSIGVNAGVLAPVVAIGGSNDFNKWDVNLGYGLNIRKQLGHSFALELNGLRGKVSGSNDATTGPIAPGSATAREFETELQYAVDLRGVVNVGSIDFLRRENAVGFFVTAGAGYMAYAPKVTYTNGTVVDWKGNATGPAGDKHEAKDYVKGMYIPVGVGVKFKVSERVNFNLGYTMNFVDADNFDGIYAQGTTKDKFSYGYAGLEFSLGSSAKPSLEWTNPLATMYDDLKDPTLRQEVEALKNRVSAVEKSVEDLKKDTDGDGVADQFDKCPGTPAGTAVDGSGCPLPKMTAPVDSTSNVTGFEKIGFDFNSSVLKTESYPTLDKLSSVLRENGGKVTVNGYASSEGTAAYNLKLSKDRANSVKTYLVNSGVNASQVATKGNGEANPIASNDTEEGRIENRRVETARN</sequence>
<accession>A0ABQ2BEZ3</accession>
<comment type="subcellular location">
    <subcellularLocation>
        <location evidence="1">Cell outer membrane</location>
        <topology evidence="1">Multi-pass membrane protein</topology>
    </subcellularLocation>
</comment>
<dbReference type="EMBL" id="BMDJ01000001">
    <property type="protein sequence ID" value="GGI22875.1"/>
    <property type="molecule type" value="Genomic_DNA"/>
</dbReference>
<evidence type="ECO:0000256" key="8">
    <source>
        <dbReference type="ARBA" id="ARBA00023237"/>
    </source>
</evidence>
<dbReference type="CDD" id="cd07185">
    <property type="entry name" value="OmpA_C-like"/>
    <property type="match status" value="1"/>
</dbReference>
<keyword evidence="8" id="KW-0998">Cell outer membrane</keyword>
<dbReference type="SUPFAM" id="SSF103088">
    <property type="entry name" value="OmpA-like"/>
    <property type="match status" value="1"/>
</dbReference>